<dbReference type="EnsemblMetazoa" id="GPPI046409-RA">
    <property type="protein sequence ID" value="GPPI046409-PA"/>
    <property type="gene ID" value="GPPI046409"/>
</dbReference>
<sequence>MKPIYQILSISGTDPSGGAGMQADLKTFAALGAYGASVITAVVAQNTLGIQKIFSVSEECIKYQINSIINDLKIDAIKIGMILTSDIIYIISEILKKFSIPWVVLDPVIFAKDGSRLLNEESEDVLKNILIPLASIITPNLLEAGLLLGSSTACNEQEMKIQGKALLKYGCKYVLMKGGHLNTKNSPDWLISKNAEIRFNSTRIATNNTHGTGCTLSAALAALRPKCNSWEVTVKLAKNWLYGAILNADQLNIGSGKGPLNHFYEIWQ</sequence>
<protein>
    <recommendedName>
        <fullName evidence="5">Pyridoxamine kinase/Phosphomethylpyrimidine kinase domain-containing protein</fullName>
    </recommendedName>
</protein>
<dbReference type="SUPFAM" id="SSF53613">
    <property type="entry name" value="Ribokinase-like"/>
    <property type="match status" value="1"/>
</dbReference>
<dbReference type="STRING" id="67801.A0A1B0C176"/>
<dbReference type="NCBIfam" id="TIGR00097">
    <property type="entry name" value="HMP-P_kinase"/>
    <property type="match status" value="1"/>
</dbReference>
<evidence type="ECO:0000313" key="7">
    <source>
        <dbReference type="Proteomes" id="UP000092460"/>
    </source>
</evidence>
<proteinExistence type="predicted"/>
<dbReference type="PANTHER" id="PTHR20858">
    <property type="entry name" value="PHOSPHOMETHYLPYRIMIDINE KINASE"/>
    <property type="match status" value="1"/>
</dbReference>
<dbReference type="GO" id="GO:0009228">
    <property type="term" value="P:thiamine biosynthetic process"/>
    <property type="evidence" value="ECO:0007669"/>
    <property type="project" value="InterPro"/>
</dbReference>
<feature type="domain" description="Pyridoxamine kinase/Phosphomethylpyrimidine kinase" evidence="5">
    <location>
        <begin position="14"/>
        <end position="261"/>
    </location>
</feature>
<dbReference type="GO" id="GO:0008902">
    <property type="term" value="F:hydroxymethylpyrimidine kinase activity"/>
    <property type="evidence" value="ECO:0007669"/>
    <property type="project" value="TreeGrafter"/>
</dbReference>
<dbReference type="Gene3D" id="3.40.1190.20">
    <property type="match status" value="1"/>
</dbReference>
<keyword evidence="7" id="KW-1185">Reference proteome</keyword>
<dbReference type="AlphaFoldDB" id="A0A1B0C176"/>
<dbReference type="GO" id="GO:0005524">
    <property type="term" value="F:ATP binding"/>
    <property type="evidence" value="ECO:0007669"/>
    <property type="project" value="UniProtKB-KW"/>
</dbReference>
<keyword evidence="4" id="KW-0067">ATP-binding</keyword>
<evidence type="ECO:0000256" key="4">
    <source>
        <dbReference type="ARBA" id="ARBA00022840"/>
    </source>
</evidence>
<keyword evidence="3" id="KW-0418">Kinase</keyword>
<dbReference type="InterPro" id="IPR004399">
    <property type="entry name" value="HMP/HMP-P_kinase_dom"/>
</dbReference>
<evidence type="ECO:0000256" key="2">
    <source>
        <dbReference type="ARBA" id="ARBA00022741"/>
    </source>
</evidence>
<evidence type="ECO:0000256" key="1">
    <source>
        <dbReference type="ARBA" id="ARBA00022679"/>
    </source>
</evidence>
<reference evidence="6" key="2">
    <citation type="submission" date="2020-05" db="UniProtKB">
        <authorList>
            <consortium name="EnsemblMetazoa"/>
        </authorList>
    </citation>
    <scope>IDENTIFICATION</scope>
    <source>
        <strain evidence="6">IAEA</strain>
    </source>
</reference>
<name>A0A1B0C176_9MUSC</name>
<organism evidence="6 7">
    <name type="scientific">Glossina palpalis gambiensis</name>
    <dbReference type="NCBI Taxonomy" id="67801"/>
    <lineage>
        <taxon>Eukaryota</taxon>
        <taxon>Metazoa</taxon>
        <taxon>Ecdysozoa</taxon>
        <taxon>Arthropoda</taxon>
        <taxon>Hexapoda</taxon>
        <taxon>Insecta</taxon>
        <taxon>Pterygota</taxon>
        <taxon>Neoptera</taxon>
        <taxon>Endopterygota</taxon>
        <taxon>Diptera</taxon>
        <taxon>Brachycera</taxon>
        <taxon>Muscomorpha</taxon>
        <taxon>Hippoboscoidea</taxon>
        <taxon>Glossinidae</taxon>
        <taxon>Glossina</taxon>
    </lineage>
</organism>
<dbReference type="PANTHER" id="PTHR20858:SF17">
    <property type="entry name" value="HYDROXYMETHYLPYRIMIDINE_PHOSPHOMETHYLPYRIMIDINE KINASE THI20-RELATED"/>
    <property type="match status" value="1"/>
</dbReference>
<dbReference type="FunFam" id="3.40.1190.20:FF:000003">
    <property type="entry name" value="Phosphomethylpyrimidine kinase ThiD"/>
    <property type="match status" value="1"/>
</dbReference>
<dbReference type="InterPro" id="IPR013749">
    <property type="entry name" value="PM/HMP-P_kinase-1"/>
</dbReference>
<keyword evidence="2" id="KW-0547">Nucleotide-binding</keyword>
<dbReference type="GO" id="GO:0008972">
    <property type="term" value="F:phosphomethylpyrimidine kinase activity"/>
    <property type="evidence" value="ECO:0007669"/>
    <property type="project" value="InterPro"/>
</dbReference>
<dbReference type="Pfam" id="PF08543">
    <property type="entry name" value="Phos_pyr_kin"/>
    <property type="match status" value="1"/>
</dbReference>
<accession>A0A1B0C176</accession>
<dbReference type="GO" id="GO:0005829">
    <property type="term" value="C:cytosol"/>
    <property type="evidence" value="ECO:0007669"/>
    <property type="project" value="TreeGrafter"/>
</dbReference>
<evidence type="ECO:0000313" key="6">
    <source>
        <dbReference type="EnsemblMetazoa" id="GPPI046409-PA"/>
    </source>
</evidence>
<dbReference type="InterPro" id="IPR029056">
    <property type="entry name" value="Ribokinase-like"/>
</dbReference>
<evidence type="ECO:0000256" key="3">
    <source>
        <dbReference type="ARBA" id="ARBA00022777"/>
    </source>
</evidence>
<dbReference type="EMBL" id="JXJN01023883">
    <property type="status" value="NOT_ANNOTATED_CDS"/>
    <property type="molecule type" value="Genomic_DNA"/>
</dbReference>
<dbReference type="VEuPathDB" id="VectorBase:GPPI046409"/>
<keyword evidence="1" id="KW-0808">Transferase</keyword>
<dbReference type="CDD" id="cd01169">
    <property type="entry name" value="HMPP_kinase"/>
    <property type="match status" value="1"/>
</dbReference>
<evidence type="ECO:0000259" key="5">
    <source>
        <dbReference type="Pfam" id="PF08543"/>
    </source>
</evidence>
<dbReference type="Proteomes" id="UP000092460">
    <property type="component" value="Unassembled WGS sequence"/>
</dbReference>
<reference evidence="7" key="1">
    <citation type="submission" date="2015-01" db="EMBL/GenBank/DDBJ databases">
        <authorList>
            <person name="Aksoy S."/>
            <person name="Warren W."/>
            <person name="Wilson R.K."/>
        </authorList>
    </citation>
    <scope>NUCLEOTIDE SEQUENCE [LARGE SCALE GENOMIC DNA]</scope>
    <source>
        <strain evidence="7">IAEA</strain>
    </source>
</reference>